<dbReference type="PANTHER" id="PTHR45228">
    <property type="entry name" value="CYCLIC DI-GMP PHOSPHODIESTERASE TM_0186-RELATED"/>
    <property type="match status" value="1"/>
</dbReference>
<proteinExistence type="predicted"/>
<dbReference type="SMART" id="SM00086">
    <property type="entry name" value="PAC"/>
    <property type="match status" value="1"/>
</dbReference>
<gene>
    <name evidence="6" type="ORF">A6M21_02530</name>
</gene>
<keyword evidence="7" id="KW-1185">Reference proteome</keyword>
<dbReference type="STRING" id="1838280.A6M21_02530"/>
<dbReference type="Pfam" id="PF13426">
    <property type="entry name" value="PAS_9"/>
    <property type="match status" value="1"/>
</dbReference>
<dbReference type="AlphaFoldDB" id="A0A1B7LJR4"/>
<dbReference type="RefSeq" id="WP_066666029.1">
    <property type="nucleotide sequence ID" value="NZ_LYVF01000009.1"/>
</dbReference>
<organism evidence="6 7">
    <name type="scientific">Desulfotomaculum copahuensis</name>
    <dbReference type="NCBI Taxonomy" id="1838280"/>
    <lineage>
        <taxon>Bacteria</taxon>
        <taxon>Bacillati</taxon>
        <taxon>Bacillota</taxon>
        <taxon>Clostridia</taxon>
        <taxon>Eubacteriales</taxon>
        <taxon>Desulfotomaculaceae</taxon>
        <taxon>Desulfotomaculum</taxon>
    </lineage>
</organism>
<dbReference type="InterPro" id="IPR043128">
    <property type="entry name" value="Rev_trsase/Diguanyl_cyclase"/>
</dbReference>
<accession>A0A1B7LJR4</accession>
<evidence type="ECO:0000259" key="4">
    <source>
        <dbReference type="PROSITE" id="PS50887"/>
    </source>
</evidence>
<dbReference type="PROSITE" id="PS50887">
    <property type="entry name" value="GGDEF"/>
    <property type="match status" value="1"/>
</dbReference>
<evidence type="ECO:0008006" key="8">
    <source>
        <dbReference type="Google" id="ProtNLM"/>
    </source>
</evidence>
<dbReference type="InterPro" id="IPR000700">
    <property type="entry name" value="PAS-assoc_C"/>
</dbReference>
<dbReference type="CDD" id="cd00130">
    <property type="entry name" value="PAS"/>
    <property type="match status" value="1"/>
</dbReference>
<dbReference type="SUPFAM" id="SSF109604">
    <property type="entry name" value="HD-domain/PDEase-like"/>
    <property type="match status" value="1"/>
</dbReference>
<feature type="domain" description="GGDEF" evidence="4">
    <location>
        <begin position="373"/>
        <end position="509"/>
    </location>
</feature>
<dbReference type="PROSITE" id="PS51832">
    <property type="entry name" value="HD_GYP"/>
    <property type="match status" value="1"/>
</dbReference>
<dbReference type="NCBIfam" id="TIGR00229">
    <property type="entry name" value="sensory_box"/>
    <property type="match status" value="1"/>
</dbReference>
<dbReference type="FunFam" id="3.30.70.270:FF:000001">
    <property type="entry name" value="Diguanylate cyclase domain protein"/>
    <property type="match status" value="1"/>
</dbReference>
<dbReference type="Gene3D" id="3.30.450.20">
    <property type="entry name" value="PAS domain"/>
    <property type="match status" value="1"/>
</dbReference>
<dbReference type="InterPro" id="IPR003607">
    <property type="entry name" value="HD/PDEase_dom"/>
</dbReference>
<dbReference type="InterPro" id="IPR029787">
    <property type="entry name" value="Nucleotide_cyclase"/>
</dbReference>
<dbReference type="SUPFAM" id="SSF55785">
    <property type="entry name" value="PYP-like sensor domain (PAS domain)"/>
    <property type="match status" value="1"/>
</dbReference>
<dbReference type="SMART" id="SM00267">
    <property type="entry name" value="GGDEF"/>
    <property type="match status" value="1"/>
</dbReference>
<evidence type="ECO:0000259" key="5">
    <source>
        <dbReference type="PROSITE" id="PS51832"/>
    </source>
</evidence>
<dbReference type="SMART" id="SM00091">
    <property type="entry name" value="PAS"/>
    <property type="match status" value="1"/>
</dbReference>
<dbReference type="InterPro" id="IPR037522">
    <property type="entry name" value="HD_GYP_dom"/>
</dbReference>
<evidence type="ECO:0000259" key="2">
    <source>
        <dbReference type="PROSITE" id="PS50112"/>
    </source>
</evidence>
<dbReference type="Gene3D" id="1.10.3210.10">
    <property type="entry name" value="Hypothetical protein af1432"/>
    <property type="match status" value="1"/>
</dbReference>
<feature type="domain" description="PAC" evidence="3">
    <location>
        <begin position="282"/>
        <end position="334"/>
    </location>
</feature>
<evidence type="ECO:0000313" key="7">
    <source>
        <dbReference type="Proteomes" id="UP000078532"/>
    </source>
</evidence>
<evidence type="ECO:0000313" key="6">
    <source>
        <dbReference type="EMBL" id="OAT86712.1"/>
    </source>
</evidence>
<dbReference type="CDD" id="cd01949">
    <property type="entry name" value="GGDEF"/>
    <property type="match status" value="1"/>
</dbReference>
<dbReference type="InterPro" id="IPR052020">
    <property type="entry name" value="Cyclic_di-GMP/3'3'-cGAMP_PDE"/>
</dbReference>
<keyword evidence="1" id="KW-0812">Transmembrane</keyword>
<dbReference type="Pfam" id="PF00990">
    <property type="entry name" value="GGDEF"/>
    <property type="match status" value="1"/>
</dbReference>
<dbReference type="Pfam" id="PF13487">
    <property type="entry name" value="HD_5"/>
    <property type="match status" value="1"/>
</dbReference>
<dbReference type="NCBIfam" id="TIGR00254">
    <property type="entry name" value="GGDEF"/>
    <property type="match status" value="1"/>
</dbReference>
<keyword evidence="1" id="KW-1133">Transmembrane helix</keyword>
<sequence length="719" mass="79622">MQFHIKQNLLLGLGIILVFLFLVGGLSLWQLQAIDRSYSVLISERAWKVSEAKGLLASHEYMALMVKSYLLTGERRYVDGYQLEEENATRRMAGLKEYVHTEQGKKLVADLADKYQLFKEQGDQAIAWKDAHPGAPVRADMLPLSEVRGMIGASRAFVSYQEEQLDEGRQENHRQVAMVMAVSLVILAAGVLVVVLLLVSLSRRIRQEAGTYAMVMASSRNAIVTVNKSGRITGINPVAERLFGVDGAAIQGKDFEQVFAPDGAAPFDYPFLQVLSDGAARCNEEYIYQRPDGGRHVLMIDAQPFSFGGGGVVGAMLIARDITERKAREELLRRENRELQGLAVRDSLTGLYNYRYLFDRLGDEMLRAMVEKGHLALLMLDIDNFKEYNDILGHPMGDDLLKEFGQVLLAGVRPGDVVARYGGDEFAVIMPGADSTTARELAESLEERIEHYPFLNAGRLPAGKLTVSMGLAVYPTNATSTWGLVKMADQALYRAKGGTGKRVEPYFSALPELELQLKQPESPLTYMIKTLLQVIDAKDRYTYAHTERVVRYATAAAQELGLPVGEINRIRLAAFVHDLGKVRICREILNKPGPLTDQEWEQIKQHPVTGANIIRPIRALEPLVPLVMHHQERYDGSGYPAGLKGEEIPLGARVIAVAAAFDAMITVRPHQPARPWPEAVQELCRCAGTQFDPAVVEAFLAVLVDMKEAAPDGEPWVAG</sequence>
<feature type="domain" description="PAS" evidence="2">
    <location>
        <begin position="208"/>
        <end position="278"/>
    </location>
</feature>
<dbReference type="CDD" id="cd00077">
    <property type="entry name" value="HDc"/>
    <property type="match status" value="1"/>
</dbReference>
<dbReference type="InterPro" id="IPR035965">
    <property type="entry name" value="PAS-like_dom_sf"/>
</dbReference>
<dbReference type="EMBL" id="LYVF01000009">
    <property type="protein sequence ID" value="OAT86712.1"/>
    <property type="molecule type" value="Genomic_DNA"/>
</dbReference>
<dbReference type="Gene3D" id="3.30.70.270">
    <property type="match status" value="1"/>
</dbReference>
<feature type="domain" description="HD-GYP" evidence="5">
    <location>
        <begin position="520"/>
        <end position="715"/>
    </location>
</feature>
<dbReference type="OrthoDB" id="9798833at2"/>
<evidence type="ECO:0000259" key="3">
    <source>
        <dbReference type="PROSITE" id="PS50113"/>
    </source>
</evidence>
<dbReference type="InterPro" id="IPR000160">
    <property type="entry name" value="GGDEF_dom"/>
</dbReference>
<dbReference type="PROSITE" id="PS50112">
    <property type="entry name" value="PAS"/>
    <property type="match status" value="1"/>
</dbReference>
<evidence type="ECO:0000256" key="1">
    <source>
        <dbReference type="SAM" id="Phobius"/>
    </source>
</evidence>
<comment type="caution">
    <text evidence="6">The sequence shown here is derived from an EMBL/GenBank/DDBJ whole genome shotgun (WGS) entry which is preliminary data.</text>
</comment>
<name>A0A1B7LJR4_9FIRM</name>
<reference evidence="6 7" key="1">
    <citation type="submission" date="2016-04" db="EMBL/GenBank/DDBJ databases">
        <authorList>
            <person name="Evans L.H."/>
            <person name="Alamgir A."/>
            <person name="Owens N."/>
            <person name="Weber N.D."/>
            <person name="Virtaneva K."/>
            <person name="Barbian K."/>
            <person name="Babar A."/>
            <person name="Rosenke K."/>
        </authorList>
    </citation>
    <scope>NUCLEOTIDE SEQUENCE [LARGE SCALE GENOMIC DNA]</scope>
    <source>
        <strain evidence="6 7">LMa1</strain>
    </source>
</reference>
<dbReference type="InterPro" id="IPR000014">
    <property type="entry name" value="PAS"/>
</dbReference>
<dbReference type="SMART" id="SM00471">
    <property type="entry name" value="HDc"/>
    <property type="match status" value="1"/>
</dbReference>
<dbReference type="PANTHER" id="PTHR45228:SF4">
    <property type="entry name" value="LIPOPROTEIN"/>
    <property type="match status" value="1"/>
</dbReference>
<dbReference type="SUPFAM" id="SSF55073">
    <property type="entry name" value="Nucleotide cyclase"/>
    <property type="match status" value="1"/>
</dbReference>
<protein>
    <recommendedName>
        <fullName evidence="8">Diguanylate cyclase</fullName>
    </recommendedName>
</protein>
<feature type="transmembrane region" description="Helical" evidence="1">
    <location>
        <begin position="176"/>
        <end position="199"/>
    </location>
</feature>
<feature type="transmembrane region" description="Helical" evidence="1">
    <location>
        <begin position="9"/>
        <end position="29"/>
    </location>
</feature>
<keyword evidence="1" id="KW-0472">Membrane</keyword>
<dbReference type="PROSITE" id="PS50113">
    <property type="entry name" value="PAC"/>
    <property type="match status" value="1"/>
</dbReference>
<dbReference type="Proteomes" id="UP000078532">
    <property type="component" value="Unassembled WGS sequence"/>
</dbReference>
<dbReference type="InterPro" id="IPR001610">
    <property type="entry name" value="PAC"/>
</dbReference>